<gene>
    <name evidence="2" type="ORF">PSYICH_LOCUS2543</name>
</gene>
<evidence type="ECO:0000313" key="2">
    <source>
        <dbReference type="EMBL" id="CAH1101450.1"/>
    </source>
</evidence>
<feature type="compositionally biased region" description="Polar residues" evidence="1">
    <location>
        <begin position="776"/>
        <end position="787"/>
    </location>
</feature>
<feature type="region of interest" description="Disordered" evidence="1">
    <location>
        <begin position="763"/>
        <end position="789"/>
    </location>
</feature>
<protein>
    <submittedName>
        <fullName evidence="2">Uncharacterized protein</fullName>
    </submittedName>
</protein>
<reference evidence="2" key="1">
    <citation type="submission" date="2022-01" db="EMBL/GenBank/DDBJ databases">
        <authorList>
            <person name="King R."/>
        </authorList>
    </citation>
    <scope>NUCLEOTIDE SEQUENCE</scope>
</reference>
<organism evidence="2 3">
    <name type="scientific">Psylliodes chrysocephalus</name>
    <dbReference type="NCBI Taxonomy" id="3402493"/>
    <lineage>
        <taxon>Eukaryota</taxon>
        <taxon>Metazoa</taxon>
        <taxon>Ecdysozoa</taxon>
        <taxon>Arthropoda</taxon>
        <taxon>Hexapoda</taxon>
        <taxon>Insecta</taxon>
        <taxon>Pterygota</taxon>
        <taxon>Neoptera</taxon>
        <taxon>Endopterygota</taxon>
        <taxon>Coleoptera</taxon>
        <taxon>Polyphaga</taxon>
        <taxon>Cucujiformia</taxon>
        <taxon>Chrysomeloidea</taxon>
        <taxon>Chrysomelidae</taxon>
        <taxon>Galerucinae</taxon>
        <taxon>Alticini</taxon>
        <taxon>Psylliodes</taxon>
    </lineage>
</organism>
<feature type="region of interest" description="Disordered" evidence="1">
    <location>
        <begin position="635"/>
        <end position="658"/>
    </location>
</feature>
<keyword evidence="3" id="KW-1185">Reference proteome</keyword>
<feature type="compositionally biased region" description="Basic residues" evidence="1">
    <location>
        <begin position="701"/>
        <end position="721"/>
    </location>
</feature>
<dbReference type="OrthoDB" id="8192658at2759"/>
<accession>A0A9P0G947</accession>
<name>A0A9P0G947_9CUCU</name>
<sequence length="1025" mass="116225">MENSSSGVYKNSEDFIATRNLLLSMDYDSGYISHKSESNLDSSSENAENVLPLSSEPIYFSEDALLETPECCKYPTISLEIQRENFEETRIMFNSPILSNCTTHVSGSNESVRSQELNYSGFNSDQCNISPEIPFSNRIVVDSTSVENTKNSMYFSPDLQDFKREAFKNMQNKSSVFGNITNTLATNDPIKKLTLVLSKSEKENIYSVKRKYRSLTPTSEKNFLIKECEIEENKYQESFFEEPVPVITENDCLKCANCNANISDDYTSFEENEISSFNDSSVNEHISVKVVKTEENQTVPVCFNENQIDNSSIFKSPISGAVEEIFKGFKEEEITIDPIIKTEVHIDAAITSPSANLIEECREFSTTTNLDDFHTEREYNNIKTEYNEIHVIKAVVYETLQDILNNLHNSEIKINTNNNGEQNLPEIQPKNEHVPEIQQKTEKMDTSESTETSIECSTEKACLVAQTPDKSIENTNNSGLSPDLFTEDQIEEQIVEEITPSMIYIPKERYIVKKDYVILKKTQNNLKGVIPPRSVTLIRMPINEMLSKIESNKIYFWNSSTVSGSRDDAQSKSLLVNSSMESCKKKEFPSVLQRRGLGLYHNRSKYSEEFEELCVKYGQRYVGAETQSSCTVFETNATSPTKRRNIKSQWSTKSPGKRLSHLARRRITFSSANLQSGSSFLAGSRARQIVVDAKKLDLLSRRRSPRKSPRKTPRKSPRIKTRTPSSSAKKKLAMRFRKVTGEIEKSQASTSFDAATASAKRTLFHSPDEDKKSNRFIPSTSGTSSIDTDFKKTTSKRALFMSPSKSSPLKNLGFKRSPVKRLDFGMEKKRKRTDSESVDGFITKFPRCQSEILNSTVPDARAFNSRTRSELNLSQNRQLKELTTNHKKKLQLAIYEALRSQSVLPNHPQFKIFASNLGRLTRKLFLMTTADCVGVTEKMLRIARVHAFAVVKGKSPEEIYEEFLKQRSKNLKPHGYVAPAATVVATIVEKPQSERKLALFGKASTSENKIERIRKAINFGDDDNR</sequence>
<evidence type="ECO:0000313" key="3">
    <source>
        <dbReference type="Proteomes" id="UP001153636"/>
    </source>
</evidence>
<proteinExistence type="predicted"/>
<evidence type="ECO:0000256" key="1">
    <source>
        <dbReference type="SAM" id="MobiDB-lite"/>
    </source>
</evidence>
<dbReference type="EMBL" id="OV651823">
    <property type="protein sequence ID" value="CAH1101450.1"/>
    <property type="molecule type" value="Genomic_DNA"/>
</dbReference>
<dbReference type="Proteomes" id="UP001153636">
    <property type="component" value="Chromosome 11"/>
</dbReference>
<feature type="region of interest" description="Disordered" evidence="1">
    <location>
        <begin position="697"/>
        <end position="732"/>
    </location>
</feature>
<dbReference type="AlphaFoldDB" id="A0A9P0G947"/>